<keyword evidence="2" id="KW-0812">Transmembrane</keyword>
<dbReference type="Pfam" id="PF11241">
    <property type="entry name" value="DUF3043"/>
    <property type="match status" value="1"/>
</dbReference>
<reference evidence="4" key="1">
    <citation type="submission" date="2020-05" db="EMBL/GenBank/DDBJ databases">
        <authorList>
            <person name="Chiriac C."/>
            <person name="Salcher M."/>
            <person name="Ghai R."/>
            <person name="Kavagutti S V."/>
        </authorList>
    </citation>
    <scope>NUCLEOTIDE SEQUENCE</scope>
</reference>
<feature type="transmembrane region" description="Helical" evidence="2">
    <location>
        <begin position="106"/>
        <end position="129"/>
    </location>
</feature>
<evidence type="ECO:0000313" key="3">
    <source>
        <dbReference type="EMBL" id="CAB4541094.1"/>
    </source>
</evidence>
<sequence length="177" mass="19773">MTEQNSAPKKGKPTPPRKEQEAARKRPLVAPRTKEGKAAQAAKMRSERLAAREGYAAGDDKYLPKRDAGPQRRMIRDVVDSGWFTIGEFLLPIMIVSILIPPVSQLAALVNLVVLTLFVVYVADTFVIARRAKKLLGAKFGSGKTEKGIWTYVAFRAMYPRMLRLPKAQVPRGHKFK</sequence>
<keyword evidence="2" id="KW-1133">Transmembrane helix</keyword>
<evidence type="ECO:0000256" key="1">
    <source>
        <dbReference type="SAM" id="MobiDB-lite"/>
    </source>
</evidence>
<gene>
    <name evidence="3" type="ORF">UFOPK1433_00506</name>
    <name evidence="4" type="ORF">UFOPK1843_00098</name>
</gene>
<dbReference type="InterPro" id="IPR021403">
    <property type="entry name" value="DUF3043"/>
</dbReference>
<dbReference type="EMBL" id="CAEZSN010000044">
    <property type="protein sequence ID" value="CAB4541094.1"/>
    <property type="molecule type" value="Genomic_DNA"/>
</dbReference>
<keyword evidence="2" id="KW-0472">Membrane</keyword>
<dbReference type="EMBL" id="CAEZUR010000005">
    <property type="protein sequence ID" value="CAB4600456.1"/>
    <property type="molecule type" value="Genomic_DNA"/>
</dbReference>
<feature type="region of interest" description="Disordered" evidence="1">
    <location>
        <begin position="1"/>
        <end position="47"/>
    </location>
</feature>
<accession>A0A6J6GGQ5</accession>
<proteinExistence type="predicted"/>
<evidence type="ECO:0000313" key="4">
    <source>
        <dbReference type="EMBL" id="CAB4600456.1"/>
    </source>
</evidence>
<dbReference type="AlphaFoldDB" id="A0A6J6GGQ5"/>
<evidence type="ECO:0000256" key="2">
    <source>
        <dbReference type="SAM" id="Phobius"/>
    </source>
</evidence>
<protein>
    <submittedName>
        <fullName evidence="4">Unannotated protein</fullName>
    </submittedName>
</protein>
<organism evidence="4">
    <name type="scientific">freshwater metagenome</name>
    <dbReference type="NCBI Taxonomy" id="449393"/>
    <lineage>
        <taxon>unclassified sequences</taxon>
        <taxon>metagenomes</taxon>
        <taxon>ecological metagenomes</taxon>
    </lineage>
</organism>
<feature type="transmembrane region" description="Helical" evidence="2">
    <location>
        <begin position="82"/>
        <end position="100"/>
    </location>
</feature>
<name>A0A6J6GGQ5_9ZZZZ</name>